<comment type="caution">
    <text evidence="3">The sequence shown here is derived from an EMBL/GenBank/DDBJ whole genome shotgun (WGS) entry which is preliminary data.</text>
</comment>
<dbReference type="Proteomes" id="UP000469670">
    <property type="component" value="Unassembled WGS sequence"/>
</dbReference>
<dbReference type="InterPro" id="IPR003594">
    <property type="entry name" value="HATPase_dom"/>
</dbReference>
<keyword evidence="1" id="KW-0418">Kinase</keyword>
<sequence>MNHVGVPRRNPGKPIYRADFALGEHSAQHLRRVLRLYLKAWDLLFLADAAELALTELIANVVQHVPDRRGQTLVFRLPRGEGVRVEVADSSPAVPLAITCDPLDDGGRGLVLVDAVTDEWGVIKRWDGGGKTVWFECLTPPEKGGSRFRTVRREPRP</sequence>
<dbReference type="GO" id="GO:0004674">
    <property type="term" value="F:protein serine/threonine kinase activity"/>
    <property type="evidence" value="ECO:0007669"/>
    <property type="project" value="UniProtKB-KW"/>
</dbReference>
<dbReference type="InterPro" id="IPR036890">
    <property type="entry name" value="HATPase_C_sf"/>
</dbReference>
<accession>A0A7K3RSD7</accession>
<evidence type="ECO:0000313" key="4">
    <source>
        <dbReference type="Proteomes" id="UP000469670"/>
    </source>
</evidence>
<dbReference type="GO" id="GO:0005524">
    <property type="term" value="F:ATP binding"/>
    <property type="evidence" value="ECO:0007669"/>
    <property type="project" value="UniProtKB-KW"/>
</dbReference>
<dbReference type="InterPro" id="IPR050267">
    <property type="entry name" value="Anti-sigma-factor_SerPK"/>
</dbReference>
<dbReference type="PANTHER" id="PTHR35526">
    <property type="entry name" value="ANTI-SIGMA-F FACTOR RSBW-RELATED"/>
    <property type="match status" value="1"/>
</dbReference>
<evidence type="ECO:0000256" key="1">
    <source>
        <dbReference type="ARBA" id="ARBA00022527"/>
    </source>
</evidence>
<dbReference type="PANTHER" id="PTHR35526:SF3">
    <property type="entry name" value="ANTI-SIGMA-F FACTOR RSBW"/>
    <property type="match status" value="1"/>
</dbReference>
<name>A0A7K3RSD7_9ACTN</name>
<keyword evidence="1" id="KW-0808">Transferase</keyword>
<dbReference type="CDD" id="cd16936">
    <property type="entry name" value="HATPase_RsbW-like"/>
    <property type="match status" value="1"/>
</dbReference>
<keyword evidence="1" id="KW-0723">Serine/threonine-protein kinase</keyword>
<dbReference type="AlphaFoldDB" id="A0A7K3RSD7"/>
<keyword evidence="3" id="KW-0547">Nucleotide-binding</keyword>
<reference evidence="3 4" key="1">
    <citation type="submission" date="2020-01" db="EMBL/GenBank/DDBJ databases">
        <title>Insect and environment-associated Actinomycetes.</title>
        <authorList>
            <person name="Currrie C."/>
            <person name="Chevrette M."/>
            <person name="Carlson C."/>
            <person name="Stubbendieck R."/>
            <person name="Wendt-Pienkowski E."/>
        </authorList>
    </citation>
    <scope>NUCLEOTIDE SEQUENCE [LARGE SCALE GENOMIC DNA]</scope>
    <source>
        <strain evidence="3 4">SID7590</strain>
    </source>
</reference>
<dbReference type="Gene3D" id="3.30.565.10">
    <property type="entry name" value="Histidine kinase-like ATPase, C-terminal domain"/>
    <property type="match status" value="1"/>
</dbReference>
<feature type="domain" description="Histidine kinase/HSP90-like ATPase" evidence="2">
    <location>
        <begin position="31"/>
        <end position="135"/>
    </location>
</feature>
<dbReference type="EMBL" id="JAAGMP010000352">
    <property type="protein sequence ID" value="NEC18115.1"/>
    <property type="molecule type" value="Genomic_DNA"/>
</dbReference>
<dbReference type="Pfam" id="PF13581">
    <property type="entry name" value="HATPase_c_2"/>
    <property type="match status" value="1"/>
</dbReference>
<gene>
    <name evidence="3" type="ORF">G3I50_07525</name>
</gene>
<dbReference type="SUPFAM" id="SSF55874">
    <property type="entry name" value="ATPase domain of HSP90 chaperone/DNA topoisomerase II/histidine kinase"/>
    <property type="match status" value="1"/>
</dbReference>
<keyword evidence="3" id="KW-0067">ATP-binding</keyword>
<proteinExistence type="predicted"/>
<evidence type="ECO:0000259" key="2">
    <source>
        <dbReference type="Pfam" id="PF13581"/>
    </source>
</evidence>
<dbReference type="RefSeq" id="WP_164200800.1">
    <property type="nucleotide sequence ID" value="NZ_JAAGMP010000352.1"/>
</dbReference>
<protein>
    <submittedName>
        <fullName evidence="3">ATP-binding protein</fullName>
    </submittedName>
</protein>
<organism evidence="3 4">
    <name type="scientific">Streptomyces parvus</name>
    <dbReference type="NCBI Taxonomy" id="66428"/>
    <lineage>
        <taxon>Bacteria</taxon>
        <taxon>Bacillati</taxon>
        <taxon>Actinomycetota</taxon>
        <taxon>Actinomycetes</taxon>
        <taxon>Kitasatosporales</taxon>
        <taxon>Streptomycetaceae</taxon>
        <taxon>Streptomyces</taxon>
    </lineage>
</organism>
<evidence type="ECO:0000313" key="3">
    <source>
        <dbReference type="EMBL" id="NEC18115.1"/>
    </source>
</evidence>